<evidence type="ECO:0000313" key="7">
    <source>
        <dbReference type="EMBL" id="RIX28732.1"/>
    </source>
</evidence>
<sequence>MLVLLAVLAGLGTGLGLIVAIGAQNAYLLRLSATAPRRTTVAAVVVCAGSDTLLIVAGVVGVGAIVQHVPAALVVARLVGAAFLLVYGVVAARRAIRPARVGLAAAPDERPAPGPLGGGGTVVLEQAPPRTAASARALLAMAVFTWANPHVYLDTLVFLGAVANQQPDGLRWWWALGAVAASCLWFSAIGFGGRRLAPVLARPGAWRVLDAVIAVVMIGFGLGLLLGA</sequence>
<dbReference type="Pfam" id="PF01810">
    <property type="entry name" value="LysE"/>
    <property type="match status" value="1"/>
</dbReference>
<evidence type="ECO:0000256" key="2">
    <source>
        <dbReference type="ARBA" id="ARBA00022475"/>
    </source>
</evidence>
<protein>
    <submittedName>
        <fullName evidence="7">Amino acid transporter</fullName>
    </submittedName>
</protein>
<dbReference type="PANTHER" id="PTHR30086:SF20">
    <property type="entry name" value="ARGININE EXPORTER PROTEIN ARGO-RELATED"/>
    <property type="match status" value="1"/>
</dbReference>
<dbReference type="OrthoDB" id="5638726at2"/>
<dbReference type="GO" id="GO:0005886">
    <property type="term" value="C:plasma membrane"/>
    <property type="evidence" value="ECO:0007669"/>
    <property type="project" value="UniProtKB-SubCell"/>
</dbReference>
<comment type="caution">
    <text evidence="7">The sequence shown here is derived from an EMBL/GenBank/DDBJ whole genome shotgun (WGS) entry which is preliminary data.</text>
</comment>
<evidence type="ECO:0000256" key="5">
    <source>
        <dbReference type="ARBA" id="ARBA00023136"/>
    </source>
</evidence>
<keyword evidence="5 6" id="KW-0472">Membrane</keyword>
<feature type="transmembrane region" description="Helical" evidence="6">
    <location>
        <begin position="6"/>
        <end position="29"/>
    </location>
</feature>
<feature type="transmembrane region" description="Helical" evidence="6">
    <location>
        <begin position="172"/>
        <end position="193"/>
    </location>
</feature>
<accession>A0A3A1TX16</accession>
<dbReference type="AlphaFoldDB" id="A0A3A1TX16"/>
<keyword evidence="8" id="KW-1185">Reference proteome</keyword>
<keyword evidence="2" id="KW-1003">Cell membrane</keyword>
<dbReference type="GO" id="GO:0015171">
    <property type="term" value="F:amino acid transmembrane transporter activity"/>
    <property type="evidence" value="ECO:0007669"/>
    <property type="project" value="TreeGrafter"/>
</dbReference>
<feature type="transmembrane region" description="Helical" evidence="6">
    <location>
        <begin position="205"/>
        <end position="226"/>
    </location>
</feature>
<name>A0A3A1TX16_9MICO</name>
<dbReference type="InterPro" id="IPR001123">
    <property type="entry name" value="LeuE-type"/>
</dbReference>
<keyword evidence="3 6" id="KW-0812">Transmembrane</keyword>
<dbReference type="RefSeq" id="WP_119483041.1">
    <property type="nucleotide sequence ID" value="NZ_QXTG01000002.1"/>
</dbReference>
<dbReference type="PANTHER" id="PTHR30086">
    <property type="entry name" value="ARGININE EXPORTER PROTEIN ARGO"/>
    <property type="match status" value="1"/>
</dbReference>
<feature type="transmembrane region" description="Helical" evidence="6">
    <location>
        <begin position="41"/>
        <end position="65"/>
    </location>
</feature>
<evidence type="ECO:0000256" key="6">
    <source>
        <dbReference type="SAM" id="Phobius"/>
    </source>
</evidence>
<proteinExistence type="predicted"/>
<evidence type="ECO:0000256" key="4">
    <source>
        <dbReference type="ARBA" id="ARBA00022989"/>
    </source>
</evidence>
<evidence type="ECO:0000256" key="1">
    <source>
        <dbReference type="ARBA" id="ARBA00004651"/>
    </source>
</evidence>
<comment type="subcellular location">
    <subcellularLocation>
        <location evidence="1">Cell membrane</location>
        <topology evidence="1">Multi-pass membrane protein</topology>
    </subcellularLocation>
</comment>
<dbReference type="Proteomes" id="UP000265742">
    <property type="component" value="Unassembled WGS sequence"/>
</dbReference>
<feature type="transmembrane region" description="Helical" evidence="6">
    <location>
        <begin position="133"/>
        <end position="152"/>
    </location>
</feature>
<reference evidence="8" key="1">
    <citation type="submission" date="2018-09" db="EMBL/GenBank/DDBJ databases">
        <authorList>
            <person name="Kim I."/>
        </authorList>
    </citation>
    <scope>NUCLEOTIDE SEQUENCE [LARGE SCALE GENOMIC DNA]</scope>
    <source>
        <strain evidence="8">DD4a</strain>
    </source>
</reference>
<organism evidence="7 8">
    <name type="scientific">Amnibacterium setariae</name>
    <dbReference type="NCBI Taxonomy" id="2306585"/>
    <lineage>
        <taxon>Bacteria</taxon>
        <taxon>Bacillati</taxon>
        <taxon>Actinomycetota</taxon>
        <taxon>Actinomycetes</taxon>
        <taxon>Micrococcales</taxon>
        <taxon>Microbacteriaceae</taxon>
        <taxon>Amnibacterium</taxon>
    </lineage>
</organism>
<evidence type="ECO:0000313" key="8">
    <source>
        <dbReference type="Proteomes" id="UP000265742"/>
    </source>
</evidence>
<dbReference type="EMBL" id="QXTG01000002">
    <property type="protein sequence ID" value="RIX28732.1"/>
    <property type="molecule type" value="Genomic_DNA"/>
</dbReference>
<keyword evidence="4 6" id="KW-1133">Transmembrane helix</keyword>
<evidence type="ECO:0000256" key="3">
    <source>
        <dbReference type="ARBA" id="ARBA00022692"/>
    </source>
</evidence>
<feature type="transmembrane region" description="Helical" evidence="6">
    <location>
        <begin position="71"/>
        <end position="90"/>
    </location>
</feature>
<gene>
    <name evidence="7" type="ORF">D1781_15185</name>
</gene>